<evidence type="ECO:0000313" key="2">
    <source>
        <dbReference type="Proteomes" id="UP000053989"/>
    </source>
</evidence>
<accession>A0A0C3AIX7</accession>
<gene>
    <name evidence="1" type="ORF">SCLCIDRAFT_1212939</name>
</gene>
<keyword evidence="2" id="KW-1185">Reference proteome</keyword>
<protein>
    <submittedName>
        <fullName evidence="1">Uncharacterized protein</fullName>
    </submittedName>
</protein>
<reference evidence="2" key="2">
    <citation type="submission" date="2015-01" db="EMBL/GenBank/DDBJ databases">
        <title>Evolutionary Origins and Diversification of the Mycorrhizal Mutualists.</title>
        <authorList>
            <consortium name="DOE Joint Genome Institute"/>
            <consortium name="Mycorrhizal Genomics Consortium"/>
            <person name="Kohler A."/>
            <person name="Kuo A."/>
            <person name="Nagy L.G."/>
            <person name="Floudas D."/>
            <person name="Copeland A."/>
            <person name="Barry K.W."/>
            <person name="Cichocki N."/>
            <person name="Veneault-Fourrey C."/>
            <person name="LaButti K."/>
            <person name="Lindquist E.A."/>
            <person name="Lipzen A."/>
            <person name="Lundell T."/>
            <person name="Morin E."/>
            <person name="Murat C."/>
            <person name="Riley R."/>
            <person name="Ohm R."/>
            <person name="Sun H."/>
            <person name="Tunlid A."/>
            <person name="Henrissat B."/>
            <person name="Grigoriev I.V."/>
            <person name="Hibbett D.S."/>
            <person name="Martin F."/>
        </authorList>
    </citation>
    <scope>NUCLEOTIDE SEQUENCE [LARGE SCALE GENOMIC DNA]</scope>
    <source>
        <strain evidence="2">Foug A</strain>
    </source>
</reference>
<name>A0A0C3AIX7_9AGAM</name>
<evidence type="ECO:0000313" key="1">
    <source>
        <dbReference type="EMBL" id="KIM64847.1"/>
    </source>
</evidence>
<organism evidence="1 2">
    <name type="scientific">Scleroderma citrinum Foug A</name>
    <dbReference type="NCBI Taxonomy" id="1036808"/>
    <lineage>
        <taxon>Eukaryota</taxon>
        <taxon>Fungi</taxon>
        <taxon>Dikarya</taxon>
        <taxon>Basidiomycota</taxon>
        <taxon>Agaricomycotina</taxon>
        <taxon>Agaricomycetes</taxon>
        <taxon>Agaricomycetidae</taxon>
        <taxon>Boletales</taxon>
        <taxon>Sclerodermatineae</taxon>
        <taxon>Sclerodermataceae</taxon>
        <taxon>Scleroderma</taxon>
    </lineage>
</organism>
<proteinExistence type="predicted"/>
<dbReference type="Proteomes" id="UP000053989">
    <property type="component" value="Unassembled WGS sequence"/>
</dbReference>
<reference evidence="1 2" key="1">
    <citation type="submission" date="2014-04" db="EMBL/GenBank/DDBJ databases">
        <authorList>
            <consortium name="DOE Joint Genome Institute"/>
            <person name="Kuo A."/>
            <person name="Kohler A."/>
            <person name="Nagy L.G."/>
            <person name="Floudas D."/>
            <person name="Copeland A."/>
            <person name="Barry K.W."/>
            <person name="Cichocki N."/>
            <person name="Veneault-Fourrey C."/>
            <person name="LaButti K."/>
            <person name="Lindquist E.A."/>
            <person name="Lipzen A."/>
            <person name="Lundell T."/>
            <person name="Morin E."/>
            <person name="Murat C."/>
            <person name="Sun H."/>
            <person name="Tunlid A."/>
            <person name="Henrissat B."/>
            <person name="Grigoriev I.V."/>
            <person name="Hibbett D.S."/>
            <person name="Martin F."/>
            <person name="Nordberg H.P."/>
            <person name="Cantor M.N."/>
            <person name="Hua S.X."/>
        </authorList>
    </citation>
    <scope>NUCLEOTIDE SEQUENCE [LARGE SCALE GENOMIC DNA]</scope>
    <source>
        <strain evidence="1 2">Foug A</strain>
    </source>
</reference>
<sequence length="56" mass="6464">MKVRGLRQMVVNIRLTVSSPADEPGLRPPKLTVLHSFLDNLLFEWCVEHVKVLRSH</sequence>
<dbReference type="AlphaFoldDB" id="A0A0C3AIX7"/>
<dbReference type="EMBL" id="KN822026">
    <property type="protein sequence ID" value="KIM64847.1"/>
    <property type="molecule type" value="Genomic_DNA"/>
</dbReference>
<dbReference type="InParanoid" id="A0A0C3AIX7"/>
<dbReference type="HOGENOM" id="CLU_3015517_0_0_1"/>